<sequence>MSFPVLHPSRFLQLFAVMILTLTLAACAGRPKPLEPQYPVDVTSVRVTAISSADVGFAAQLQDRLEQTLGRAARDVGRASTLRVIVSDRSTSADPFLAFVRAGREAEVEVLLNDNESGLDVRTRVLRASASGQNNSLADSILVARLVSDIRNLLGLSGYPPYPVSGAKRDLVRPEFRDDLLSPDGSFSEDELRSDPLLNGSVTPTSIVLEPEENATPAFDISNPLLSVTPPAPGDDAAAPVPVAPPAIEPVGTPEADVEVPAEPVASASPAPATINGDEPCIITMDNDCSDPDRR</sequence>
<evidence type="ECO:0000256" key="1">
    <source>
        <dbReference type="SAM" id="MobiDB-lite"/>
    </source>
</evidence>
<keyword evidence="3" id="KW-1185">Reference proteome</keyword>
<comment type="caution">
    <text evidence="2">The sequence shown here is derived from an EMBL/GenBank/DDBJ whole genome shotgun (WGS) entry which is preliminary data.</text>
</comment>
<reference evidence="2 3" key="2">
    <citation type="submission" date="2012-06" db="EMBL/GenBank/DDBJ databases">
        <authorList>
            <person name="Fiebig A."/>
        </authorList>
    </citation>
    <scope>NUCLEOTIDE SEQUENCE [LARGE SCALE GENOMIC DNA]</scope>
    <source>
        <strain evidence="2 3">DFL-43</strain>
    </source>
</reference>
<dbReference type="EMBL" id="ABIA03000002">
    <property type="protein sequence ID" value="EDQ32173.2"/>
    <property type="molecule type" value="Genomic_DNA"/>
</dbReference>
<protein>
    <submittedName>
        <fullName evidence="2">Uncharacterized protein</fullName>
    </submittedName>
</protein>
<evidence type="ECO:0000313" key="2">
    <source>
        <dbReference type="EMBL" id="EDQ32173.2"/>
    </source>
</evidence>
<gene>
    <name evidence="2" type="ORF">HPDFL43_06822</name>
</gene>
<name>A9DCN6_HOEPD</name>
<organism evidence="2 3">
    <name type="scientific">Hoeflea phototrophica (strain DSM 17068 / NCIMB 14078 / DFL-43)</name>
    <dbReference type="NCBI Taxonomy" id="411684"/>
    <lineage>
        <taxon>Bacteria</taxon>
        <taxon>Pseudomonadati</taxon>
        <taxon>Pseudomonadota</taxon>
        <taxon>Alphaproteobacteria</taxon>
        <taxon>Hyphomicrobiales</taxon>
        <taxon>Rhizobiaceae</taxon>
        <taxon>Hoeflea</taxon>
    </lineage>
</organism>
<dbReference type="HOGENOM" id="CLU_942582_0_0_5"/>
<reference evidence="2 3" key="1">
    <citation type="submission" date="2007-10" db="EMBL/GenBank/DDBJ databases">
        <authorList>
            <person name="Wagner-Dobler I."/>
            <person name="Ferriera S."/>
            <person name="Johnson J."/>
            <person name="Kravitz S."/>
            <person name="Beeson K."/>
            <person name="Sutton G."/>
            <person name="Rogers Y.-H."/>
            <person name="Friedman R."/>
            <person name="Frazier M."/>
            <person name="Venter J.C."/>
        </authorList>
    </citation>
    <scope>NUCLEOTIDE SEQUENCE [LARGE SCALE GENOMIC DNA]</scope>
    <source>
        <strain evidence="2 3">DFL-43</strain>
    </source>
</reference>
<accession>A9DCN6</accession>
<dbReference type="Proteomes" id="UP000004291">
    <property type="component" value="Chromosome"/>
</dbReference>
<evidence type="ECO:0000313" key="3">
    <source>
        <dbReference type="Proteomes" id="UP000004291"/>
    </source>
</evidence>
<dbReference type="AlphaFoldDB" id="A9DCN6"/>
<feature type="region of interest" description="Disordered" evidence="1">
    <location>
        <begin position="265"/>
        <end position="295"/>
    </location>
</feature>
<proteinExistence type="predicted"/>